<proteinExistence type="predicted"/>
<feature type="region of interest" description="Disordered" evidence="1">
    <location>
        <begin position="79"/>
        <end position="122"/>
    </location>
</feature>
<organism evidence="2 3">
    <name type="scientific">Clonostachys solani</name>
    <dbReference type="NCBI Taxonomy" id="160281"/>
    <lineage>
        <taxon>Eukaryota</taxon>
        <taxon>Fungi</taxon>
        <taxon>Dikarya</taxon>
        <taxon>Ascomycota</taxon>
        <taxon>Pezizomycotina</taxon>
        <taxon>Sordariomycetes</taxon>
        <taxon>Hypocreomycetidae</taxon>
        <taxon>Hypocreales</taxon>
        <taxon>Bionectriaceae</taxon>
        <taxon>Clonostachys</taxon>
    </lineage>
</organism>
<keyword evidence="3" id="KW-1185">Reference proteome</keyword>
<accession>A0A9P0EDQ9</accession>
<comment type="caution">
    <text evidence="2">The sequence shown here is derived from an EMBL/GenBank/DDBJ whole genome shotgun (WGS) entry which is preliminary data.</text>
</comment>
<dbReference type="OrthoDB" id="5132745at2759"/>
<name>A0A9P0EDQ9_9HYPO</name>
<evidence type="ECO:0000313" key="3">
    <source>
        <dbReference type="Proteomes" id="UP000775872"/>
    </source>
</evidence>
<dbReference type="AlphaFoldDB" id="A0A9P0EDQ9"/>
<evidence type="ECO:0000256" key="1">
    <source>
        <dbReference type="SAM" id="MobiDB-lite"/>
    </source>
</evidence>
<sequence>MSGTESAQANAGGFDLLRRATQAMMSSTGLLLCSLHTGYYWVISCTGSISPLVVARHLNPAHMKYLDQDTLEAGSLRHTSELAGRNIQNPPPTAPPALLLRSSNMDLGGVSRPPLGKDGSTT</sequence>
<reference evidence="2" key="1">
    <citation type="submission" date="2021-10" db="EMBL/GenBank/DDBJ databases">
        <authorList>
            <person name="Piombo E."/>
        </authorList>
    </citation>
    <scope>NUCLEOTIDE SEQUENCE</scope>
</reference>
<protein>
    <submittedName>
        <fullName evidence="2">Uncharacterized protein</fullName>
    </submittedName>
</protein>
<feature type="non-terminal residue" evidence="2">
    <location>
        <position position="122"/>
    </location>
</feature>
<dbReference type="Proteomes" id="UP000775872">
    <property type="component" value="Unassembled WGS sequence"/>
</dbReference>
<gene>
    <name evidence="2" type="ORF">CSOL1703_00001614</name>
</gene>
<dbReference type="EMBL" id="CABFOC020000035">
    <property type="protein sequence ID" value="CAH0049656.1"/>
    <property type="molecule type" value="Genomic_DNA"/>
</dbReference>
<evidence type="ECO:0000313" key="2">
    <source>
        <dbReference type="EMBL" id="CAH0049656.1"/>
    </source>
</evidence>